<comment type="subcellular location">
    <subcellularLocation>
        <location evidence="1">Membrane</location>
        <topology evidence="1">Single-pass membrane protein</topology>
    </subcellularLocation>
</comment>
<dbReference type="InterPro" id="IPR005331">
    <property type="entry name" value="Sulfotransferase"/>
</dbReference>
<proteinExistence type="predicted"/>
<evidence type="ECO:0000256" key="4">
    <source>
        <dbReference type="ARBA" id="ARBA00022989"/>
    </source>
</evidence>
<protein>
    <submittedName>
        <fullName evidence="8">Uncharacterized protein</fullName>
    </submittedName>
</protein>
<feature type="compositionally biased region" description="Low complexity" evidence="7">
    <location>
        <begin position="406"/>
        <end position="419"/>
    </location>
</feature>
<gene>
    <name evidence="8" type="ORF">CTAYLR_004970</name>
</gene>
<dbReference type="EMBL" id="JAQMWT010000002">
    <property type="protein sequence ID" value="KAJ8614610.1"/>
    <property type="molecule type" value="Genomic_DNA"/>
</dbReference>
<keyword evidence="4" id="KW-1133">Transmembrane helix</keyword>
<evidence type="ECO:0000256" key="6">
    <source>
        <dbReference type="ARBA" id="ARBA00023180"/>
    </source>
</evidence>
<evidence type="ECO:0000256" key="5">
    <source>
        <dbReference type="ARBA" id="ARBA00023136"/>
    </source>
</evidence>
<dbReference type="GO" id="GO:0016020">
    <property type="term" value="C:membrane"/>
    <property type="evidence" value="ECO:0007669"/>
    <property type="project" value="UniProtKB-SubCell"/>
</dbReference>
<keyword evidence="2" id="KW-0808">Transferase</keyword>
<feature type="region of interest" description="Disordered" evidence="7">
    <location>
        <begin position="384"/>
        <end position="430"/>
    </location>
</feature>
<dbReference type="InterPro" id="IPR010635">
    <property type="entry name" value="Heparan_SO4-6-sulfoTrfase"/>
</dbReference>
<feature type="compositionally biased region" description="Basic residues" evidence="7">
    <location>
        <begin position="384"/>
        <end position="395"/>
    </location>
</feature>
<dbReference type="Gene3D" id="3.40.50.300">
    <property type="entry name" value="P-loop containing nucleotide triphosphate hydrolases"/>
    <property type="match status" value="1"/>
</dbReference>
<reference evidence="8" key="1">
    <citation type="submission" date="2023-01" db="EMBL/GenBank/DDBJ databases">
        <title>Metagenome sequencing of chrysophaentin producing Chrysophaeum taylorii.</title>
        <authorList>
            <person name="Davison J."/>
            <person name="Bewley C."/>
        </authorList>
    </citation>
    <scope>NUCLEOTIDE SEQUENCE</scope>
    <source>
        <strain evidence="8">NIES-1699</strain>
    </source>
</reference>
<dbReference type="Pfam" id="PF03567">
    <property type="entry name" value="Sulfotransfer_2"/>
    <property type="match status" value="1"/>
</dbReference>
<comment type="caution">
    <text evidence="8">The sequence shown here is derived from an EMBL/GenBank/DDBJ whole genome shotgun (WGS) entry which is preliminary data.</text>
</comment>
<accession>A0AAD7XQY6</accession>
<dbReference type="AlphaFoldDB" id="A0AAD7XQY6"/>
<evidence type="ECO:0000313" key="8">
    <source>
        <dbReference type="EMBL" id="KAJ8614610.1"/>
    </source>
</evidence>
<keyword evidence="9" id="KW-1185">Reference proteome</keyword>
<sequence>MKSLVFVRIQKTGSKSLVSVLEQCSFTMCAKRAVDAVESVACEKSLRHAVQRNLRVADEFACYVASHCPLSAFEQEVLRPPTRGIPRTKFVATIVREPVARVVSEYRHVCAKGRGQWDYSTHAWRSQRALDFNFTATKMTTTTRKSYNHPKVVVDCENSEAFSSFVSDPSHANGMQNRQTKMLGGARLIVGTPDPTPDRILFERAMKGLLGGYVDVALVFERFHLSLLVLSAKLQLPAPREFSVISEAVEKAPKPRLDGAATDLVARLNSLDSQLHGNATLLLSRTASILGIPPDREYYRCVHSKNKTNTTTTEILFSRQDRNEHHYFQAASCRLVWTAPRDNSTSLAAATRAARRPDCEARLRKAIARQRLFSFNRTMARRYLNRTRTRRRPRITRVDHNRLRRPQNNNNNYRFGGPRNFRRRRQEKTP</sequence>
<organism evidence="8 9">
    <name type="scientific">Chrysophaeum taylorii</name>
    <dbReference type="NCBI Taxonomy" id="2483200"/>
    <lineage>
        <taxon>Eukaryota</taxon>
        <taxon>Sar</taxon>
        <taxon>Stramenopiles</taxon>
        <taxon>Ochrophyta</taxon>
        <taxon>Pelagophyceae</taxon>
        <taxon>Pelagomonadales</taxon>
        <taxon>Pelagomonadaceae</taxon>
        <taxon>Chrysophaeum</taxon>
    </lineage>
</organism>
<feature type="compositionally biased region" description="Basic residues" evidence="7">
    <location>
        <begin position="420"/>
        <end position="430"/>
    </location>
</feature>
<dbReference type="PANTHER" id="PTHR12812:SF0">
    <property type="entry name" value="HEPARAN-SULFATE 6-O-SULFOTRANSFERASE"/>
    <property type="match status" value="1"/>
</dbReference>
<dbReference type="PANTHER" id="PTHR12812">
    <property type="entry name" value="HEPARAN SULFATE 6-O-SULFOTRANSFERASE 3"/>
    <property type="match status" value="1"/>
</dbReference>
<dbReference type="GO" id="GO:0017095">
    <property type="term" value="F:heparan sulfate 6-sulfotransferase activity"/>
    <property type="evidence" value="ECO:0007669"/>
    <property type="project" value="TreeGrafter"/>
</dbReference>
<evidence type="ECO:0000256" key="3">
    <source>
        <dbReference type="ARBA" id="ARBA00022692"/>
    </source>
</evidence>
<evidence type="ECO:0000313" key="9">
    <source>
        <dbReference type="Proteomes" id="UP001230188"/>
    </source>
</evidence>
<name>A0AAD7XQY6_9STRA</name>
<evidence type="ECO:0000256" key="1">
    <source>
        <dbReference type="ARBA" id="ARBA00004167"/>
    </source>
</evidence>
<dbReference type="InterPro" id="IPR027417">
    <property type="entry name" value="P-loop_NTPase"/>
</dbReference>
<evidence type="ECO:0000256" key="2">
    <source>
        <dbReference type="ARBA" id="ARBA00022679"/>
    </source>
</evidence>
<dbReference type="SUPFAM" id="SSF52540">
    <property type="entry name" value="P-loop containing nucleoside triphosphate hydrolases"/>
    <property type="match status" value="1"/>
</dbReference>
<dbReference type="Proteomes" id="UP001230188">
    <property type="component" value="Unassembled WGS sequence"/>
</dbReference>
<keyword evidence="3" id="KW-0812">Transmembrane</keyword>
<keyword evidence="6" id="KW-0325">Glycoprotein</keyword>
<keyword evidence="5" id="KW-0472">Membrane</keyword>
<evidence type="ECO:0000256" key="7">
    <source>
        <dbReference type="SAM" id="MobiDB-lite"/>
    </source>
</evidence>